<organism evidence="1 2">
    <name type="scientific">Pseudoalteromonas luteoviolacea S4054</name>
    <dbReference type="NCBI Taxonomy" id="1129367"/>
    <lineage>
        <taxon>Bacteria</taxon>
        <taxon>Pseudomonadati</taxon>
        <taxon>Pseudomonadota</taxon>
        <taxon>Gammaproteobacteria</taxon>
        <taxon>Alteromonadales</taxon>
        <taxon>Pseudoalteromonadaceae</taxon>
        <taxon>Pseudoalteromonas</taxon>
    </lineage>
</organism>
<proteinExistence type="predicted"/>
<evidence type="ECO:0000313" key="1">
    <source>
        <dbReference type="EMBL" id="KKE84533.1"/>
    </source>
</evidence>
<reference evidence="1 2" key="1">
    <citation type="journal article" date="2015" name="BMC Genomics">
        <title>Genome mining reveals unlocked bioactive potential of marine Gram-negative bacteria.</title>
        <authorList>
            <person name="Machado H."/>
            <person name="Sonnenschein E.C."/>
            <person name="Melchiorsen J."/>
            <person name="Gram L."/>
        </authorList>
    </citation>
    <scope>NUCLEOTIDE SEQUENCE [LARGE SCALE GENOMIC DNA]</scope>
    <source>
        <strain evidence="1 2">S4054</strain>
    </source>
</reference>
<sequence>MNIKWILIYGNEKSKLIYNLQGIAVLILQASLKIVFKAI</sequence>
<gene>
    <name evidence="1" type="ORF">N479_08185</name>
</gene>
<dbReference type="Proteomes" id="UP000033434">
    <property type="component" value="Unassembled WGS sequence"/>
</dbReference>
<name>A0A0F6AED9_9GAMM</name>
<accession>A0A0F6AED9</accession>
<dbReference type="EMBL" id="AUXW01000135">
    <property type="protein sequence ID" value="KKE84533.1"/>
    <property type="molecule type" value="Genomic_DNA"/>
</dbReference>
<dbReference type="AlphaFoldDB" id="A0A0F6AED9"/>
<protein>
    <submittedName>
        <fullName evidence="1">Uncharacterized protein</fullName>
    </submittedName>
</protein>
<evidence type="ECO:0000313" key="2">
    <source>
        <dbReference type="Proteomes" id="UP000033434"/>
    </source>
</evidence>
<comment type="caution">
    <text evidence="1">The sequence shown here is derived from an EMBL/GenBank/DDBJ whole genome shotgun (WGS) entry which is preliminary data.</text>
</comment>
<dbReference type="PATRIC" id="fig|1129367.4.peg.1405"/>